<sequence>MIESEQGLEMYHLFQPIYDVQKWHLVGYEGLLRTMQRINPEESFRIAKKEKRLYELDSRSIHKAFATYQLADDSKGRKKLFLNVFPSTIINPNFLPFIRSIIQENRFMSQQIILEIVESEQINLEKVKMALPELKKLGLKIAVDDFGKGSTSIRMLLELQPDFLKLDRYFVTDLFSNEQKKDVIFSLLNFCEKYNSDLIVEGVEDEISLAILKSLGVKYAQGYLLGKPSLLSRTGVCL</sequence>
<dbReference type="InterPro" id="IPR050706">
    <property type="entry name" value="Cyclic-di-GMP_PDE-like"/>
</dbReference>
<gene>
    <name evidence="2" type="ORF">UB32_01150</name>
</gene>
<dbReference type="EMBL" id="JXIQ01000012">
    <property type="protein sequence ID" value="KIY23749.1"/>
    <property type="molecule type" value="Genomic_DNA"/>
</dbReference>
<protein>
    <recommendedName>
        <fullName evidence="1">EAL domain-containing protein</fullName>
    </recommendedName>
</protein>
<dbReference type="RefSeq" id="WP_044390531.1">
    <property type="nucleotide sequence ID" value="NZ_JXIQ01000012.1"/>
</dbReference>
<organism evidence="2 3">
    <name type="scientific">Mesobacillus subterraneus</name>
    <dbReference type="NCBI Taxonomy" id="285983"/>
    <lineage>
        <taxon>Bacteria</taxon>
        <taxon>Bacillati</taxon>
        <taxon>Bacillota</taxon>
        <taxon>Bacilli</taxon>
        <taxon>Bacillales</taxon>
        <taxon>Bacillaceae</taxon>
        <taxon>Mesobacillus</taxon>
    </lineage>
</organism>
<reference evidence="2 3" key="1">
    <citation type="submission" date="2015-01" db="EMBL/GenBank/DDBJ databases">
        <title>Draft genome sequences of the supercritical CO2 tolerant bacteria Bacillus subterraneus MITOT1 and Bacillus cereus MIT0214.</title>
        <authorList>
            <person name="Peet K.C."/>
            <person name="Thompson J.R."/>
        </authorList>
    </citation>
    <scope>NUCLEOTIDE SEQUENCE [LARGE SCALE GENOMIC DNA]</scope>
    <source>
        <strain evidence="2 3">MITOT1</strain>
    </source>
</reference>
<evidence type="ECO:0000313" key="3">
    <source>
        <dbReference type="Proteomes" id="UP000032512"/>
    </source>
</evidence>
<evidence type="ECO:0000259" key="1">
    <source>
        <dbReference type="PROSITE" id="PS50883"/>
    </source>
</evidence>
<dbReference type="PANTHER" id="PTHR33121:SF76">
    <property type="entry name" value="SIGNALING PROTEIN"/>
    <property type="match status" value="1"/>
</dbReference>
<proteinExistence type="predicted"/>
<dbReference type="Gene3D" id="3.20.20.450">
    <property type="entry name" value="EAL domain"/>
    <property type="match status" value="1"/>
</dbReference>
<dbReference type="AlphaFoldDB" id="A0A0D6ZD77"/>
<dbReference type="CDD" id="cd01948">
    <property type="entry name" value="EAL"/>
    <property type="match status" value="1"/>
</dbReference>
<comment type="caution">
    <text evidence="2">The sequence shown here is derived from an EMBL/GenBank/DDBJ whole genome shotgun (WGS) entry which is preliminary data.</text>
</comment>
<dbReference type="InterPro" id="IPR035919">
    <property type="entry name" value="EAL_sf"/>
</dbReference>
<dbReference type="InterPro" id="IPR001633">
    <property type="entry name" value="EAL_dom"/>
</dbReference>
<dbReference type="Proteomes" id="UP000032512">
    <property type="component" value="Unassembled WGS sequence"/>
</dbReference>
<dbReference type="SUPFAM" id="SSF141868">
    <property type="entry name" value="EAL domain-like"/>
    <property type="match status" value="1"/>
</dbReference>
<dbReference type="OrthoDB" id="581425at2"/>
<dbReference type="SMART" id="SM00052">
    <property type="entry name" value="EAL"/>
    <property type="match status" value="1"/>
</dbReference>
<feature type="domain" description="EAL" evidence="1">
    <location>
        <begin position="1"/>
        <end position="238"/>
    </location>
</feature>
<keyword evidence="3" id="KW-1185">Reference proteome</keyword>
<accession>A0A0D6ZD77</accession>
<dbReference type="PROSITE" id="PS50883">
    <property type="entry name" value="EAL"/>
    <property type="match status" value="1"/>
</dbReference>
<dbReference type="GO" id="GO:0071111">
    <property type="term" value="F:cyclic-guanylate-specific phosphodiesterase activity"/>
    <property type="evidence" value="ECO:0007669"/>
    <property type="project" value="InterPro"/>
</dbReference>
<dbReference type="PATRIC" id="fig|285983.3.peg.766"/>
<evidence type="ECO:0000313" key="2">
    <source>
        <dbReference type="EMBL" id="KIY23749.1"/>
    </source>
</evidence>
<name>A0A0D6ZD77_9BACI</name>
<dbReference type="Pfam" id="PF00563">
    <property type="entry name" value="EAL"/>
    <property type="match status" value="1"/>
</dbReference>
<dbReference type="PANTHER" id="PTHR33121">
    <property type="entry name" value="CYCLIC DI-GMP PHOSPHODIESTERASE PDEF"/>
    <property type="match status" value="1"/>
</dbReference>